<dbReference type="Pfam" id="PF01425">
    <property type="entry name" value="Amidase"/>
    <property type="match status" value="1"/>
</dbReference>
<name>A0A3A1TT26_9MICO</name>
<protein>
    <submittedName>
        <fullName evidence="2">DUF3225 domain-containing protein</fullName>
    </submittedName>
</protein>
<accession>A0A3A1TT26</accession>
<dbReference type="SUPFAM" id="SSF54427">
    <property type="entry name" value="NTF2-like"/>
    <property type="match status" value="1"/>
</dbReference>
<dbReference type="InterPro" id="IPR020556">
    <property type="entry name" value="Amidase_CS"/>
</dbReference>
<dbReference type="OrthoDB" id="182039at2"/>
<organism evidence="2 3">
    <name type="scientific">Amnibacterium setariae</name>
    <dbReference type="NCBI Taxonomy" id="2306585"/>
    <lineage>
        <taxon>Bacteria</taxon>
        <taxon>Bacillati</taxon>
        <taxon>Actinomycetota</taxon>
        <taxon>Actinomycetes</taxon>
        <taxon>Micrococcales</taxon>
        <taxon>Microbacteriaceae</taxon>
        <taxon>Amnibacterium</taxon>
    </lineage>
</organism>
<keyword evidence="3" id="KW-1185">Reference proteome</keyword>
<dbReference type="PANTHER" id="PTHR46310">
    <property type="entry name" value="AMIDASE 1"/>
    <property type="match status" value="1"/>
</dbReference>
<gene>
    <name evidence="2" type="ORF">D1781_15880</name>
</gene>
<dbReference type="AlphaFoldDB" id="A0A3A1TT26"/>
<dbReference type="Gene3D" id="3.10.450.50">
    <property type="match status" value="1"/>
</dbReference>
<dbReference type="InterPro" id="IPR036928">
    <property type="entry name" value="AS_sf"/>
</dbReference>
<evidence type="ECO:0000313" key="3">
    <source>
        <dbReference type="Proteomes" id="UP000265742"/>
    </source>
</evidence>
<proteinExistence type="predicted"/>
<dbReference type="CDD" id="cd00531">
    <property type="entry name" value="NTF2_like"/>
    <property type="match status" value="1"/>
</dbReference>
<dbReference type="Pfam" id="PF11533">
    <property type="entry name" value="AtzH-like"/>
    <property type="match status" value="1"/>
</dbReference>
<dbReference type="RefSeq" id="WP_119483497.1">
    <property type="nucleotide sequence ID" value="NZ_QXTG01000003.1"/>
</dbReference>
<comment type="caution">
    <text evidence="2">The sequence shown here is derived from an EMBL/GenBank/DDBJ whole genome shotgun (WGS) entry which is preliminary data.</text>
</comment>
<feature type="domain" description="Amidase" evidence="1">
    <location>
        <begin position="148"/>
        <end position="314"/>
    </location>
</feature>
<sequence>MPDVDATAPVRADADPPAGLLDAFWRYERALMADDVPGLDALFADGPWTLRGDAGGLLVGHDAISAFRRGRGGAPQRRIAAVHVRVLGQDDAVVVAELVPRTGGRGQQTQVWRRGERGWQVLVAHVSAPAPAVDGRVWREVGTPLVAGSDEGPLSGARVAVKDLFALAGHRIGAGVPAWLASARPEPATASAVQVLLDAGADVTGLARTDELAYSIAGANPHHGTPPNARVPGALPGGSSSGPASAVALGQADIGLATDTGGSIRVPASYQGLWGLRTTHGRVTRDGLVPLAPSFDTIGWLTRDRTTLAVASRVSGAGAPAEPAPERFVVAPALLGDLDPAVQEAFGAWTAAHASAEEVDLGDVAAAQEAFRVVQAHEAWGVHGGWLTAHPDAVRGAVAERFRVAAGITDGEAARARAAVERHRQRFADALDGAILVLPSAASPAPQATADPTAVDAVRARTLRLTCVAGILGAPALSMPLLEVDGAPLGVCLVGPRHGDDALVHRAAAFER</sequence>
<dbReference type="Proteomes" id="UP000265742">
    <property type="component" value="Unassembled WGS sequence"/>
</dbReference>
<dbReference type="PROSITE" id="PS00571">
    <property type="entry name" value="AMIDASES"/>
    <property type="match status" value="1"/>
</dbReference>
<dbReference type="Gene3D" id="3.90.1300.10">
    <property type="entry name" value="Amidase signature (AS) domain"/>
    <property type="match status" value="1"/>
</dbReference>
<dbReference type="SUPFAM" id="SSF75304">
    <property type="entry name" value="Amidase signature (AS) enzymes"/>
    <property type="match status" value="1"/>
</dbReference>
<reference evidence="3" key="1">
    <citation type="submission" date="2018-09" db="EMBL/GenBank/DDBJ databases">
        <authorList>
            <person name="Kim I."/>
        </authorList>
    </citation>
    <scope>NUCLEOTIDE SEQUENCE [LARGE SCALE GENOMIC DNA]</scope>
    <source>
        <strain evidence="3">DD4a</strain>
    </source>
</reference>
<dbReference type="EMBL" id="QXTG01000003">
    <property type="protein sequence ID" value="RIX26422.1"/>
    <property type="molecule type" value="Genomic_DNA"/>
</dbReference>
<evidence type="ECO:0000259" key="1">
    <source>
        <dbReference type="Pfam" id="PF01425"/>
    </source>
</evidence>
<dbReference type="InterPro" id="IPR032710">
    <property type="entry name" value="NTF2-like_dom_sf"/>
</dbReference>
<dbReference type="InterPro" id="IPR024507">
    <property type="entry name" value="AtzH-like"/>
</dbReference>
<dbReference type="PANTHER" id="PTHR46310:SF7">
    <property type="entry name" value="AMIDASE 1"/>
    <property type="match status" value="1"/>
</dbReference>
<dbReference type="InterPro" id="IPR023631">
    <property type="entry name" value="Amidase_dom"/>
</dbReference>
<evidence type="ECO:0000313" key="2">
    <source>
        <dbReference type="EMBL" id="RIX26422.1"/>
    </source>
</evidence>